<dbReference type="InterPro" id="IPR027417">
    <property type="entry name" value="P-loop_NTPase"/>
</dbReference>
<gene>
    <name evidence="1" type="ORF">CBM15_07025</name>
</gene>
<dbReference type="SUPFAM" id="SSF52540">
    <property type="entry name" value="P-loop containing nucleoside triphosphate hydrolases"/>
    <property type="match status" value="1"/>
</dbReference>
<name>A0ABX3ZI58_9BACL</name>
<reference evidence="1 2" key="1">
    <citation type="journal article" date="2017" name="Int. J. Syst. Evol. Microbiol.">
        <title>Solibacillus kalamii sp. nov., isolated from a high-efficiency particulate arrestance filter system used in the International Space Station.</title>
        <authorList>
            <person name="Checinska Sielaff A."/>
            <person name="Kumar R.M."/>
            <person name="Pal D."/>
            <person name="Mayilraj S."/>
            <person name="Venkateswaran K."/>
        </authorList>
    </citation>
    <scope>NUCLEOTIDE SEQUENCE [LARGE SCALE GENOMIC DNA]</scope>
    <source>
        <strain evidence="1 2">ISSFR-015</strain>
    </source>
</reference>
<dbReference type="Proteomes" id="UP000196594">
    <property type="component" value="Unassembled WGS sequence"/>
</dbReference>
<accession>A0ABX3ZI58</accession>
<proteinExistence type="predicted"/>
<organism evidence="1 2">
    <name type="scientific">Solibacillus kalamii</name>
    <dbReference type="NCBI Taxonomy" id="1748298"/>
    <lineage>
        <taxon>Bacteria</taxon>
        <taxon>Bacillati</taxon>
        <taxon>Bacillota</taxon>
        <taxon>Bacilli</taxon>
        <taxon>Bacillales</taxon>
        <taxon>Caryophanaceae</taxon>
        <taxon>Solibacillus</taxon>
    </lineage>
</organism>
<evidence type="ECO:0000313" key="1">
    <source>
        <dbReference type="EMBL" id="OUZ39407.1"/>
    </source>
</evidence>
<protein>
    <submittedName>
        <fullName evidence="1">Uncharacterized protein</fullName>
    </submittedName>
</protein>
<keyword evidence="2" id="KW-1185">Reference proteome</keyword>
<sequence>MKIYSLSGPSGTGKSTSALQFAYDNEIEAIIDDGILIINGEKVAGTSAKFEKNTLKAVRRAILDDDIHKAEIVQAIMSHEVKSILLIGTSDKMTKRIASRLQLGEIDEFHYVHNIRTEKEIRIAKYVREIQGKHVMPVPYRQVEQNFFKRLIQRGKEIFSSSQVKLGETTIVQPDFHQNSVYISRTVFTDVLDHVLVKQERLAKFEIAQIHTDGVPQMTIGVYLKSPVSYDVPSYIYELQKEIAEEFSLHFGIEPETIHVQIKGMK</sequence>
<comment type="caution">
    <text evidence="1">The sequence shown here is derived from an EMBL/GenBank/DDBJ whole genome shotgun (WGS) entry which is preliminary data.</text>
</comment>
<evidence type="ECO:0000313" key="2">
    <source>
        <dbReference type="Proteomes" id="UP000196594"/>
    </source>
</evidence>
<dbReference type="RefSeq" id="WP_087616631.1">
    <property type="nucleotide sequence ID" value="NZ_JAFBEY010000001.1"/>
</dbReference>
<dbReference type="EMBL" id="NHNT01000003">
    <property type="protein sequence ID" value="OUZ39407.1"/>
    <property type="molecule type" value="Genomic_DNA"/>
</dbReference>